<gene>
    <name evidence="2" type="ORF">PLBR_LOCUS6130</name>
</gene>
<name>A0A3P3YFG1_PLABS</name>
<feature type="region of interest" description="Disordered" evidence="1">
    <location>
        <begin position="1"/>
        <end position="20"/>
    </location>
</feature>
<geneLocation type="mitochondrion" evidence="2"/>
<dbReference type="AlphaFoldDB" id="A0A3P3YFG1"/>
<accession>A0A3P3YFG1</accession>
<proteinExistence type="predicted"/>
<protein>
    <submittedName>
        <fullName evidence="2">Uncharacterized protein</fullName>
    </submittedName>
</protein>
<sequence length="180" mass="19714">MGGGTSIGDNERQDRLSGAVSTMGRPRFSRAWIDRLRALDGVVYVKKLRGEDLTDVRFSSITSDGYRAYVDKVAEIPGDPTLDPLVAPQAVFLQGVPMAAQAARMHEASQIIDEARFWRVDHIQGGVPPIPLPVSPESCDLQPRTSYAGSVGARTRRLYLQSAACMSAISPCEHRQYLNI</sequence>
<evidence type="ECO:0000313" key="3">
    <source>
        <dbReference type="Proteomes" id="UP000290189"/>
    </source>
</evidence>
<dbReference type="Proteomes" id="UP000290189">
    <property type="component" value="Unassembled WGS sequence"/>
</dbReference>
<dbReference type="EMBL" id="OVEO01000010">
    <property type="protein sequence ID" value="SPQ98915.1"/>
    <property type="molecule type" value="Genomic_DNA"/>
</dbReference>
<organism evidence="2 3">
    <name type="scientific">Plasmodiophora brassicae</name>
    <name type="common">Clubroot disease agent</name>
    <dbReference type="NCBI Taxonomy" id="37360"/>
    <lineage>
        <taxon>Eukaryota</taxon>
        <taxon>Sar</taxon>
        <taxon>Rhizaria</taxon>
        <taxon>Endomyxa</taxon>
        <taxon>Phytomyxea</taxon>
        <taxon>Plasmodiophorida</taxon>
        <taxon>Plasmodiophoridae</taxon>
        <taxon>Plasmodiophora</taxon>
    </lineage>
</organism>
<keyword evidence="2" id="KW-0496">Mitochondrion</keyword>
<evidence type="ECO:0000256" key="1">
    <source>
        <dbReference type="SAM" id="MobiDB-lite"/>
    </source>
</evidence>
<evidence type="ECO:0000313" key="2">
    <source>
        <dbReference type="EMBL" id="SPQ98915.1"/>
    </source>
</evidence>
<reference evidence="2 3" key="1">
    <citation type="submission" date="2018-03" db="EMBL/GenBank/DDBJ databases">
        <authorList>
            <person name="Fogelqvist J."/>
        </authorList>
    </citation>
    <scope>NUCLEOTIDE SEQUENCE [LARGE SCALE GENOMIC DNA]</scope>
</reference>